<reference evidence="4" key="1">
    <citation type="submission" date="2014-01" db="EMBL/GenBank/DDBJ databases">
        <authorList>
            <person name="Aslett M."/>
        </authorList>
    </citation>
    <scope>NUCLEOTIDE SEQUENCE</scope>
</reference>
<dbReference type="InterPro" id="IPR016024">
    <property type="entry name" value="ARM-type_fold"/>
</dbReference>
<evidence type="ECO:0000256" key="1">
    <source>
        <dbReference type="ARBA" id="ARBA00022737"/>
    </source>
</evidence>
<keyword evidence="1" id="KW-0677">Repeat</keyword>
<dbReference type="GO" id="GO:0003723">
    <property type="term" value="F:RNA binding"/>
    <property type="evidence" value="ECO:0007669"/>
    <property type="project" value="InterPro"/>
</dbReference>
<gene>
    <name evidence="4" type="ORF">TTRE_0000211001</name>
</gene>
<dbReference type="PROSITE" id="PS50302">
    <property type="entry name" value="PUM"/>
    <property type="match status" value="1"/>
</dbReference>
<dbReference type="Proteomes" id="UP000030665">
    <property type="component" value="Unassembled WGS sequence"/>
</dbReference>
<evidence type="ECO:0000313" key="4">
    <source>
        <dbReference type="EMBL" id="CDW53843.1"/>
    </source>
</evidence>
<keyword evidence="5" id="KW-1185">Reference proteome</keyword>
<dbReference type="OrthoDB" id="9987665at2759"/>
<evidence type="ECO:0000256" key="3">
    <source>
        <dbReference type="SAM" id="MobiDB-lite"/>
    </source>
</evidence>
<dbReference type="InterPro" id="IPR040000">
    <property type="entry name" value="NOP9"/>
</dbReference>
<feature type="region of interest" description="Disordered" evidence="3">
    <location>
        <begin position="31"/>
        <end position="54"/>
    </location>
</feature>
<feature type="repeat" description="Pumilio" evidence="2">
    <location>
        <begin position="292"/>
        <end position="327"/>
    </location>
</feature>
<dbReference type="AlphaFoldDB" id="A0A077Z299"/>
<name>A0A077Z299_TRITR</name>
<sequence>MLYDFKVELVFSMSQTKKRKIDKFIKTFTKPDHRKKQRKTIGSEFSNSASAQSRSSESRGRLEFLSRIVYRKSSELVELFQTASGSRCFEELLTSTMSTRTESLAQQRSILLKCAVLLLENIDYLWSNVNSVHTLRCIGRVLLAKSYLPGIGYLDDDELIAVFNSLLEKILDWKHKELIFTDYLNEEAFSLLTQDYLRFDALHEGKFTAQLSSEALKETTEYSINQSDFIFRFWEQLIRLSPTDFPTELYSKHLQTHLLKLSLHRFANFPLQRFLDRCPALLGTLSAAIFIFFKPYVFQLANDKFGSRVVEATLDRSDTDGKALLLRNLVCHEKELLRTTHGKVLALKYFLATFSQDEFRWAKRMQKSETRQLKYKELLSLVK</sequence>
<dbReference type="GO" id="GO:0030688">
    <property type="term" value="C:preribosome, small subunit precursor"/>
    <property type="evidence" value="ECO:0007669"/>
    <property type="project" value="TreeGrafter"/>
</dbReference>
<accession>A0A077Z299</accession>
<dbReference type="EMBL" id="HG805869">
    <property type="protein sequence ID" value="CDW53843.1"/>
    <property type="molecule type" value="Genomic_DNA"/>
</dbReference>
<dbReference type="STRING" id="36087.A0A077Z299"/>
<feature type="compositionally biased region" description="Low complexity" evidence="3">
    <location>
        <begin position="43"/>
        <end position="54"/>
    </location>
</feature>
<dbReference type="GO" id="GO:0030686">
    <property type="term" value="C:90S preribosome"/>
    <property type="evidence" value="ECO:0007669"/>
    <property type="project" value="TreeGrafter"/>
</dbReference>
<dbReference type="GO" id="GO:0000472">
    <property type="term" value="P:endonucleolytic cleavage to generate mature 5'-end of SSU-rRNA from (SSU-rRNA, 5.8S rRNA, LSU-rRNA)"/>
    <property type="evidence" value="ECO:0007669"/>
    <property type="project" value="TreeGrafter"/>
</dbReference>
<protein>
    <submittedName>
        <fullName evidence="4">PUF domain containing protein</fullName>
    </submittedName>
</protein>
<dbReference type="PANTHER" id="PTHR13102">
    <property type="entry name" value="NUCLEOLAR PROTEIN 9"/>
    <property type="match status" value="1"/>
</dbReference>
<reference evidence="4" key="2">
    <citation type="submission" date="2014-03" db="EMBL/GenBank/DDBJ databases">
        <title>The whipworm genome and dual-species transcriptomics of an intimate host-pathogen interaction.</title>
        <authorList>
            <person name="Foth B.J."/>
            <person name="Tsai I.J."/>
            <person name="Reid A.J."/>
            <person name="Bancroft A.J."/>
            <person name="Nichol S."/>
            <person name="Tracey A."/>
            <person name="Holroyd N."/>
            <person name="Cotton J.A."/>
            <person name="Stanley E.J."/>
            <person name="Zarowiecki M."/>
            <person name="Liu J.Z."/>
            <person name="Huckvale T."/>
            <person name="Cooper P.J."/>
            <person name="Grencis R.K."/>
            <person name="Berriman M."/>
        </authorList>
    </citation>
    <scope>NUCLEOTIDE SEQUENCE [LARGE SCALE GENOMIC DNA]</scope>
</reference>
<proteinExistence type="predicted"/>
<dbReference type="InterPro" id="IPR001313">
    <property type="entry name" value="Pumilio_RNA-bd_rpt"/>
</dbReference>
<dbReference type="GO" id="GO:0005730">
    <property type="term" value="C:nucleolus"/>
    <property type="evidence" value="ECO:0007669"/>
    <property type="project" value="TreeGrafter"/>
</dbReference>
<dbReference type="SMART" id="SM00025">
    <property type="entry name" value="Pumilio"/>
    <property type="match status" value="2"/>
</dbReference>
<dbReference type="GO" id="GO:0000480">
    <property type="term" value="P:endonucleolytic cleavage in 5'-ETS of tricistronic rRNA transcript (SSU-rRNA, 5.8S rRNA, LSU-rRNA)"/>
    <property type="evidence" value="ECO:0007669"/>
    <property type="project" value="TreeGrafter"/>
</dbReference>
<dbReference type="InterPro" id="IPR011989">
    <property type="entry name" value="ARM-like"/>
</dbReference>
<dbReference type="SUPFAM" id="SSF48371">
    <property type="entry name" value="ARM repeat"/>
    <property type="match status" value="1"/>
</dbReference>
<dbReference type="Pfam" id="PF00806">
    <property type="entry name" value="PUF"/>
    <property type="match status" value="2"/>
</dbReference>
<dbReference type="GO" id="GO:0000056">
    <property type="term" value="P:ribosomal small subunit export from nucleus"/>
    <property type="evidence" value="ECO:0007669"/>
    <property type="project" value="TreeGrafter"/>
</dbReference>
<dbReference type="GO" id="GO:0000447">
    <property type="term" value="P:endonucleolytic cleavage in ITS1 to separate SSU-rRNA from 5.8S rRNA and LSU-rRNA from tricistronic rRNA transcript (SSU-rRNA, 5.8S rRNA, LSU-rRNA)"/>
    <property type="evidence" value="ECO:0007669"/>
    <property type="project" value="TreeGrafter"/>
</dbReference>
<evidence type="ECO:0000313" key="5">
    <source>
        <dbReference type="Proteomes" id="UP000030665"/>
    </source>
</evidence>
<dbReference type="PANTHER" id="PTHR13102:SF0">
    <property type="entry name" value="NUCLEOLAR PROTEIN 9"/>
    <property type="match status" value="1"/>
</dbReference>
<organism evidence="4 5">
    <name type="scientific">Trichuris trichiura</name>
    <name type="common">Whipworm</name>
    <name type="synonym">Trichocephalus trichiurus</name>
    <dbReference type="NCBI Taxonomy" id="36087"/>
    <lineage>
        <taxon>Eukaryota</taxon>
        <taxon>Metazoa</taxon>
        <taxon>Ecdysozoa</taxon>
        <taxon>Nematoda</taxon>
        <taxon>Enoplea</taxon>
        <taxon>Dorylaimia</taxon>
        <taxon>Trichinellida</taxon>
        <taxon>Trichuridae</taxon>
        <taxon>Trichuris</taxon>
    </lineage>
</organism>
<dbReference type="Gene3D" id="1.25.10.10">
    <property type="entry name" value="Leucine-rich Repeat Variant"/>
    <property type="match status" value="1"/>
</dbReference>
<evidence type="ECO:0000256" key="2">
    <source>
        <dbReference type="PROSITE-ProRule" id="PRU00317"/>
    </source>
</evidence>